<protein>
    <recommendedName>
        <fullName evidence="3">Phage tail protein</fullName>
    </recommendedName>
</protein>
<dbReference type="Proteomes" id="UP000232883">
    <property type="component" value="Chromosome"/>
</dbReference>
<dbReference type="OrthoDB" id="947066at2"/>
<dbReference type="InterPro" id="IPR041408">
    <property type="entry name" value="Hcp_Tssd"/>
</dbReference>
<evidence type="ECO:0000313" key="1">
    <source>
        <dbReference type="EMBL" id="AUD01100.1"/>
    </source>
</evidence>
<sequence length="130" mass="14645">MTSFRSELTVDGNTYPVRQLWLDISQTIDAVGRPSSATRGGKIKLELDVPEDDTLSEWMADPHKTLGGSIRYFRIDEDATLKELKFEDAFCVDYVERFDGTQSGQPMTTTLTISAQKLKIGQVNVENNWP</sequence>
<dbReference type="Pfam" id="PF17642">
    <property type="entry name" value="TssD"/>
    <property type="match status" value="1"/>
</dbReference>
<name>A0A2K8YTZ9_9BACT</name>
<dbReference type="GO" id="GO:0033104">
    <property type="term" value="C:type VI protein secretion system complex"/>
    <property type="evidence" value="ECO:0007669"/>
    <property type="project" value="InterPro"/>
</dbReference>
<evidence type="ECO:0008006" key="3">
    <source>
        <dbReference type="Google" id="ProtNLM"/>
    </source>
</evidence>
<dbReference type="AlphaFoldDB" id="A0A2K8YTZ9"/>
<dbReference type="RefSeq" id="WP_100986528.1">
    <property type="nucleotide sequence ID" value="NZ_CP025096.1"/>
</dbReference>
<dbReference type="KEGG" id="spir:CWM47_04230"/>
<accession>A0A2K8YTZ9</accession>
<gene>
    <name evidence="1" type="ORF">CWM47_04230</name>
</gene>
<keyword evidence="2" id="KW-1185">Reference proteome</keyword>
<dbReference type="EMBL" id="CP025096">
    <property type="protein sequence ID" value="AUD01100.1"/>
    <property type="molecule type" value="Genomic_DNA"/>
</dbReference>
<proteinExistence type="predicted"/>
<organism evidence="1 2">
    <name type="scientific">Spirosoma pollinicola</name>
    <dbReference type="NCBI Taxonomy" id="2057025"/>
    <lineage>
        <taxon>Bacteria</taxon>
        <taxon>Pseudomonadati</taxon>
        <taxon>Bacteroidota</taxon>
        <taxon>Cytophagia</taxon>
        <taxon>Cytophagales</taxon>
        <taxon>Cytophagaceae</taxon>
        <taxon>Spirosoma</taxon>
    </lineage>
</organism>
<evidence type="ECO:0000313" key="2">
    <source>
        <dbReference type="Proteomes" id="UP000232883"/>
    </source>
</evidence>
<reference evidence="1 2" key="1">
    <citation type="submission" date="2017-11" db="EMBL/GenBank/DDBJ databases">
        <title>Taxonomic description and genome sequences of Spirosoma HA7 sp. nov., isolated from pollen microhabitat of Corylus avellana.</title>
        <authorList>
            <person name="Ambika Manirajan B."/>
            <person name="Suarez C."/>
            <person name="Ratering S."/>
            <person name="Geissler-Plaum R."/>
            <person name="Cardinale M."/>
            <person name="Sylvia S."/>
        </authorList>
    </citation>
    <scope>NUCLEOTIDE SEQUENCE [LARGE SCALE GENOMIC DNA]</scope>
    <source>
        <strain evidence="1 2">HA7</strain>
    </source>
</reference>